<evidence type="ECO:0000313" key="3">
    <source>
        <dbReference type="EMBL" id="KAF7345158.1"/>
    </source>
</evidence>
<proteinExistence type="predicted"/>
<evidence type="ECO:0000256" key="1">
    <source>
        <dbReference type="ARBA" id="ARBA00022884"/>
    </source>
</evidence>
<sequence length="771" mass="86576">MADPEPELVPLRLESIRIAFFQLGDRVNGALHTQIGDRLRLQEQNSGVLRLLAAIHEHSDVIPPAERQVMESSIENMLDALSTATLQSDDIPSGPGISVSRPVYTGRRGRPRIEIDHDFLAVGLELRGPTGLAPVAGVASRTIRRRALEYGLVEPAAPVFIEDVDEAGVVVRTYITSTTGPVSEISDDELDELMHYILEIFPTFGRRMIAGHLRQLGHHIPTARIRESYNRVHGPPVSYSSHPTGRQPYRVAGPNSLSHHDGQHGLRRWRIIIHAFIDGFSRFVTGIRANNNNRAATVLDLFLQDVLLHGVPRRVRGDHGTENVAVAQWMEEHYGPEHGAYIWAIFFFNLSRIIALNGSVHNIRIERLWCDVTRGFGRKWSHFFLGLELNCGLRPDLDAHIWLIHHLFLPAINEDAQDWARTWNEHKIRLETERTRSPRDMFFFGMIENGLRGFEGVPEVLDDDEIENLDGYGVDWVDLSDPEVMAHHDEFNTDPELNMDSIQNPFTNDGPHQLSHVEVVEPLCPFDPAEISLHLLSALPNPQTTAPSFQDQSLFPLGAEVDFDDLENLLDVEQLVSDVASSQFLVVVTPNLSTPNLSPVSRLRPGASYTTPAWLSAFIQRYFITESLPVITDPSQVHETCVLFGVYTDTISRSVIYLPHQLRSMGLHDQLTIADFISKISGQDNGVGGYLLRSLEALDQAHHYMVSVPSEFDVFPLSLDTPPRSNYREISTLALSQHADSPLSSFPDTIATLQFRSRHNLPLQLSFSPYI</sequence>
<organism evidence="3 4">
    <name type="scientific">Mycena sanguinolenta</name>
    <dbReference type="NCBI Taxonomy" id="230812"/>
    <lineage>
        <taxon>Eukaryota</taxon>
        <taxon>Fungi</taxon>
        <taxon>Dikarya</taxon>
        <taxon>Basidiomycota</taxon>
        <taxon>Agaricomycotina</taxon>
        <taxon>Agaricomycetes</taxon>
        <taxon>Agaricomycetidae</taxon>
        <taxon>Agaricales</taxon>
        <taxon>Marasmiineae</taxon>
        <taxon>Mycenaceae</taxon>
        <taxon>Mycena</taxon>
    </lineage>
</organism>
<comment type="caution">
    <text evidence="3">The sequence shown here is derived from an EMBL/GenBank/DDBJ whole genome shotgun (WGS) entry which is preliminary data.</text>
</comment>
<dbReference type="Gene3D" id="3.30.420.10">
    <property type="entry name" value="Ribonuclease H-like superfamily/Ribonuclease H"/>
    <property type="match status" value="1"/>
</dbReference>
<dbReference type="Pfam" id="PF24764">
    <property type="entry name" value="rva_4"/>
    <property type="match status" value="1"/>
</dbReference>
<dbReference type="InterPro" id="IPR001584">
    <property type="entry name" value="Integrase_cat-core"/>
</dbReference>
<dbReference type="PANTHER" id="PTHR46791:SF5">
    <property type="entry name" value="CLR5 DOMAIN-CONTAINING PROTEIN-RELATED"/>
    <property type="match status" value="1"/>
</dbReference>
<evidence type="ECO:0000313" key="4">
    <source>
        <dbReference type="Proteomes" id="UP000623467"/>
    </source>
</evidence>
<dbReference type="InterPro" id="IPR036397">
    <property type="entry name" value="RNaseH_sf"/>
</dbReference>
<dbReference type="EMBL" id="JACAZH010000020">
    <property type="protein sequence ID" value="KAF7345158.1"/>
    <property type="molecule type" value="Genomic_DNA"/>
</dbReference>
<gene>
    <name evidence="3" type="ORF">MSAN_01892100</name>
</gene>
<dbReference type="OrthoDB" id="2686689at2759"/>
<accession>A0A8H6XPM3</accession>
<dbReference type="AlphaFoldDB" id="A0A8H6XPM3"/>
<dbReference type="InterPro" id="IPR058913">
    <property type="entry name" value="Integrase_dom_put"/>
</dbReference>
<keyword evidence="1" id="KW-0694">RNA-binding</keyword>
<dbReference type="GO" id="GO:0015074">
    <property type="term" value="P:DNA integration"/>
    <property type="evidence" value="ECO:0007669"/>
    <property type="project" value="InterPro"/>
</dbReference>
<keyword evidence="4" id="KW-1185">Reference proteome</keyword>
<dbReference type="GO" id="GO:0003723">
    <property type="term" value="F:RNA binding"/>
    <property type="evidence" value="ECO:0007669"/>
    <property type="project" value="UniProtKB-KW"/>
</dbReference>
<evidence type="ECO:0000259" key="2">
    <source>
        <dbReference type="PROSITE" id="PS50994"/>
    </source>
</evidence>
<dbReference type="SUPFAM" id="SSF53098">
    <property type="entry name" value="Ribonuclease H-like"/>
    <property type="match status" value="1"/>
</dbReference>
<reference evidence="3" key="1">
    <citation type="submission" date="2020-05" db="EMBL/GenBank/DDBJ databases">
        <title>Mycena genomes resolve the evolution of fungal bioluminescence.</title>
        <authorList>
            <person name="Tsai I.J."/>
        </authorList>
    </citation>
    <scope>NUCLEOTIDE SEQUENCE</scope>
    <source>
        <strain evidence="3">160909Yilan</strain>
    </source>
</reference>
<dbReference type="GO" id="GO:0005634">
    <property type="term" value="C:nucleus"/>
    <property type="evidence" value="ECO:0007669"/>
    <property type="project" value="UniProtKB-ARBA"/>
</dbReference>
<dbReference type="PROSITE" id="PS50994">
    <property type="entry name" value="INTEGRASE"/>
    <property type="match status" value="1"/>
</dbReference>
<protein>
    <submittedName>
        <fullName evidence="3">Integrase catalytic domain-containing protein</fullName>
    </submittedName>
</protein>
<dbReference type="Proteomes" id="UP000623467">
    <property type="component" value="Unassembled WGS sequence"/>
</dbReference>
<feature type="domain" description="Integrase catalytic" evidence="2">
    <location>
        <begin position="250"/>
        <end position="333"/>
    </location>
</feature>
<dbReference type="PANTHER" id="PTHR46791">
    <property type="entry name" value="EXPRESSED PROTEIN"/>
    <property type="match status" value="1"/>
</dbReference>
<name>A0A8H6XPM3_9AGAR</name>
<dbReference type="InterPro" id="IPR012337">
    <property type="entry name" value="RNaseH-like_sf"/>
</dbReference>